<dbReference type="InterPro" id="IPR036188">
    <property type="entry name" value="FAD/NAD-bd_sf"/>
</dbReference>
<feature type="domain" description="Amine oxidase" evidence="1">
    <location>
        <begin position="31"/>
        <end position="166"/>
    </location>
</feature>
<comment type="caution">
    <text evidence="2">The sequence shown here is derived from an EMBL/GenBank/DDBJ whole genome shotgun (WGS) entry which is preliminary data.</text>
</comment>
<gene>
    <name evidence="2" type="ORF">S01H1_83274</name>
</gene>
<dbReference type="InterPro" id="IPR002937">
    <property type="entry name" value="Amino_oxidase"/>
</dbReference>
<dbReference type="Pfam" id="PF01593">
    <property type="entry name" value="Amino_oxidase"/>
    <property type="match status" value="1"/>
</dbReference>
<dbReference type="GO" id="GO:0016491">
    <property type="term" value="F:oxidoreductase activity"/>
    <property type="evidence" value="ECO:0007669"/>
    <property type="project" value="InterPro"/>
</dbReference>
<sequence length="172" mass="19801">GGYLHYPPKLGQLLRRVAPWEAAALGLSWLWESARGAFRRSADSDESYEQWMRARFGGKMVDLIFRPIVEKTWGLPLRDLSWRLARQRVAVSGLGQAVWQVVTGSRGELYRSRYYPEGKFFYPRKGFGSITDRMAEEIRSHGGTIRLESQVEAIHLRDRHVASVEYSSNGRR</sequence>
<evidence type="ECO:0000313" key="2">
    <source>
        <dbReference type="EMBL" id="GAG43918.1"/>
    </source>
</evidence>
<feature type="non-terminal residue" evidence="2">
    <location>
        <position position="172"/>
    </location>
</feature>
<reference evidence="2" key="1">
    <citation type="journal article" date="2014" name="Front. Microbiol.">
        <title>High frequency of phylogenetically diverse reductive dehalogenase-homologous genes in deep subseafloor sedimentary metagenomes.</title>
        <authorList>
            <person name="Kawai M."/>
            <person name="Futagami T."/>
            <person name="Toyoda A."/>
            <person name="Takaki Y."/>
            <person name="Nishi S."/>
            <person name="Hori S."/>
            <person name="Arai W."/>
            <person name="Tsubouchi T."/>
            <person name="Morono Y."/>
            <person name="Uchiyama I."/>
            <person name="Ito T."/>
            <person name="Fujiyama A."/>
            <person name="Inagaki F."/>
            <person name="Takami H."/>
        </authorList>
    </citation>
    <scope>NUCLEOTIDE SEQUENCE</scope>
    <source>
        <strain evidence="2">Expedition CK06-06</strain>
    </source>
</reference>
<organism evidence="2">
    <name type="scientific">marine sediment metagenome</name>
    <dbReference type="NCBI Taxonomy" id="412755"/>
    <lineage>
        <taxon>unclassified sequences</taxon>
        <taxon>metagenomes</taxon>
        <taxon>ecological metagenomes</taxon>
    </lineage>
</organism>
<feature type="non-terminal residue" evidence="2">
    <location>
        <position position="1"/>
    </location>
</feature>
<proteinExistence type="predicted"/>
<dbReference type="EMBL" id="BARS01056583">
    <property type="protein sequence ID" value="GAG43918.1"/>
    <property type="molecule type" value="Genomic_DNA"/>
</dbReference>
<name>X0Y5F6_9ZZZZ</name>
<dbReference type="Gene3D" id="3.50.50.60">
    <property type="entry name" value="FAD/NAD(P)-binding domain"/>
    <property type="match status" value="1"/>
</dbReference>
<accession>X0Y5F6</accession>
<evidence type="ECO:0000259" key="1">
    <source>
        <dbReference type="Pfam" id="PF01593"/>
    </source>
</evidence>
<dbReference type="SUPFAM" id="SSF51905">
    <property type="entry name" value="FAD/NAD(P)-binding domain"/>
    <property type="match status" value="1"/>
</dbReference>
<protein>
    <recommendedName>
        <fullName evidence="1">Amine oxidase domain-containing protein</fullName>
    </recommendedName>
</protein>
<dbReference type="AlphaFoldDB" id="X0Y5F6"/>